<feature type="compositionally biased region" description="Low complexity" evidence="1">
    <location>
        <begin position="205"/>
        <end position="234"/>
    </location>
</feature>
<feature type="compositionally biased region" description="Polar residues" evidence="1">
    <location>
        <begin position="195"/>
        <end position="204"/>
    </location>
</feature>
<dbReference type="Proteomes" id="UP001168972">
    <property type="component" value="Unassembled WGS sequence"/>
</dbReference>
<dbReference type="EMBL" id="JAQQBR010000005">
    <property type="protein sequence ID" value="KAK0175264.1"/>
    <property type="molecule type" value="Genomic_DNA"/>
</dbReference>
<feature type="compositionally biased region" description="Polar residues" evidence="1">
    <location>
        <begin position="16"/>
        <end position="25"/>
    </location>
</feature>
<evidence type="ECO:0000313" key="3">
    <source>
        <dbReference type="Proteomes" id="UP001168972"/>
    </source>
</evidence>
<feature type="region of interest" description="Disordered" evidence="1">
    <location>
        <begin position="1"/>
        <end position="34"/>
    </location>
</feature>
<feature type="compositionally biased region" description="Polar residues" evidence="1">
    <location>
        <begin position="114"/>
        <end position="136"/>
    </location>
</feature>
<organism evidence="2 3">
    <name type="scientific">Microctonus hyperodae</name>
    <name type="common">Parasitoid wasp</name>
    <dbReference type="NCBI Taxonomy" id="165561"/>
    <lineage>
        <taxon>Eukaryota</taxon>
        <taxon>Metazoa</taxon>
        <taxon>Ecdysozoa</taxon>
        <taxon>Arthropoda</taxon>
        <taxon>Hexapoda</taxon>
        <taxon>Insecta</taxon>
        <taxon>Pterygota</taxon>
        <taxon>Neoptera</taxon>
        <taxon>Endopterygota</taxon>
        <taxon>Hymenoptera</taxon>
        <taxon>Apocrita</taxon>
        <taxon>Ichneumonoidea</taxon>
        <taxon>Braconidae</taxon>
        <taxon>Euphorinae</taxon>
        <taxon>Microctonus</taxon>
    </lineage>
</organism>
<feature type="region of interest" description="Disordered" evidence="1">
    <location>
        <begin position="195"/>
        <end position="234"/>
    </location>
</feature>
<name>A0AA39FTZ5_MICHY</name>
<proteinExistence type="predicted"/>
<reference evidence="2" key="2">
    <citation type="submission" date="2023-03" db="EMBL/GenBank/DDBJ databases">
        <authorList>
            <person name="Inwood S.N."/>
            <person name="Skelly J.G."/>
            <person name="Guhlin J."/>
            <person name="Harrop T.W.R."/>
            <person name="Goldson S.G."/>
            <person name="Dearden P.K."/>
        </authorList>
    </citation>
    <scope>NUCLEOTIDE SEQUENCE</scope>
    <source>
        <strain evidence="2">Lincoln</strain>
        <tissue evidence="2">Whole body</tissue>
    </source>
</reference>
<protein>
    <submittedName>
        <fullName evidence="2">Uncharacterized protein</fullName>
    </submittedName>
</protein>
<dbReference type="AlphaFoldDB" id="A0AA39FTZ5"/>
<gene>
    <name evidence="2" type="ORF">PV327_009027</name>
</gene>
<keyword evidence="3" id="KW-1185">Reference proteome</keyword>
<feature type="region of interest" description="Disordered" evidence="1">
    <location>
        <begin position="113"/>
        <end position="142"/>
    </location>
</feature>
<reference evidence="2" key="1">
    <citation type="journal article" date="2023" name="bioRxiv">
        <title>Scaffold-level genome assemblies of two parasitoid biocontrol wasps reveal the parthenogenesis mechanism and an associated novel virus.</title>
        <authorList>
            <person name="Inwood S."/>
            <person name="Skelly J."/>
            <person name="Guhlin J."/>
            <person name="Harrop T."/>
            <person name="Goldson S."/>
            <person name="Dearden P."/>
        </authorList>
    </citation>
    <scope>NUCLEOTIDE SEQUENCE</scope>
    <source>
        <strain evidence="2">Lincoln</strain>
        <tissue evidence="2">Whole body</tissue>
    </source>
</reference>
<evidence type="ECO:0000256" key="1">
    <source>
        <dbReference type="SAM" id="MobiDB-lite"/>
    </source>
</evidence>
<evidence type="ECO:0000313" key="2">
    <source>
        <dbReference type="EMBL" id="KAK0175264.1"/>
    </source>
</evidence>
<comment type="caution">
    <text evidence="2">The sequence shown here is derived from an EMBL/GenBank/DDBJ whole genome shotgun (WGS) entry which is preliminary data.</text>
</comment>
<sequence>MRINEYVNDARERSQSPENTPSDRSTSTHEPMHLPNMNRYRAMFANHMHRFNHSHENDPLTQTNNQPQRIWNPAFGDIRQHINARNEYFRRNYNLTSDNRTFDRVAHQRPMYGISSNKDNNNTNHQNYNCRSCGSSEQRENETQLTEAQLANIATIARNFVYGPPQGNNNQMSAREMLAYFARRIEERDNCRNQQMDDSLSTDFNSESSDQSSELSSSISDSNLDSSLGSENID</sequence>
<accession>A0AA39FTZ5</accession>